<gene>
    <name evidence="6" type="ORF">DEX24_10745</name>
</gene>
<sequence length="113" mass="12161">MNFKIDVNSDANKVVGTVSGEVDAFTAPSLKEQLLAVDINKGLLVELNLSEVSYMDSTGLGVIVAFYKNITANEAKLVLSGLSQRLQRLFDITGLSGVIHIEKEGAVGDHERI</sequence>
<dbReference type="PROSITE" id="PS50801">
    <property type="entry name" value="STAS"/>
    <property type="match status" value="1"/>
</dbReference>
<dbReference type="OrthoDB" id="9793697at2"/>
<dbReference type="PANTHER" id="PTHR33495">
    <property type="entry name" value="ANTI-SIGMA FACTOR ANTAGONIST TM_1081-RELATED-RELATED"/>
    <property type="match status" value="1"/>
</dbReference>
<proteinExistence type="inferred from homology"/>
<keyword evidence="7" id="KW-1185">Reference proteome</keyword>
<dbReference type="GO" id="GO:0043856">
    <property type="term" value="F:anti-sigma factor antagonist activity"/>
    <property type="evidence" value="ECO:0007669"/>
    <property type="project" value="InterPro"/>
</dbReference>
<reference evidence="6 7" key="1">
    <citation type="submission" date="2018-05" db="EMBL/GenBank/DDBJ databases">
        <title>Kurthia sibirica genome sequence.</title>
        <authorList>
            <person name="Maclea K.S."/>
            <person name="Goen A.E."/>
        </authorList>
    </citation>
    <scope>NUCLEOTIDE SEQUENCE [LARGE SCALE GENOMIC DNA]</scope>
    <source>
        <strain evidence="6 7">ATCC 49154</strain>
    </source>
</reference>
<protein>
    <recommendedName>
        <fullName evidence="4">Anti-sigma factor antagonist</fullName>
    </recommendedName>
</protein>
<dbReference type="Proteomes" id="UP000245938">
    <property type="component" value="Unassembled WGS sequence"/>
</dbReference>
<name>A0A2U3AK94_9BACL</name>
<evidence type="ECO:0000256" key="1">
    <source>
        <dbReference type="ARBA" id="ARBA00009013"/>
    </source>
</evidence>
<evidence type="ECO:0000313" key="6">
    <source>
        <dbReference type="EMBL" id="PWI24960.1"/>
    </source>
</evidence>
<comment type="caution">
    <text evidence="6">The sequence shown here is derived from an EMBL/GenBank/DDBJ whole genome shotgun (WGS) entry which is preliminary data.</text>
</comment>
<organism evidence="6 7">
    <name type="scientific">Kurthia sibirica</name>
    <dbReference type="NCBI Taxonomy" id="202750"/>
    <lineage>
        <taxon>Bacteria</taxon>
        <taxon>Bacillati</taxon>
        <taxon>Bacillota</taxon>
        <taxon>Bacilli</taxon>
        <taxon>Bacillales</taxon>
        <taxon>Caryophanaceae</taxon>
        <taxon>Kurthia</taxon>
    </lineage>
</organism>
<dbReference type="SUPFAM" id="SSF52091">
    <property type="entry name" value="SpoIIaa-like"/>
    <property type="match status" value="1"/>
</dbReference>
<dbReference type="CDD" id="cd07043">
    <property type="entry name" value="STAS_anti-anti-sigma_factors"/>
    <property type="match status" value="1"/>
</dbReference>
<evidence type="ECO:0000259" key="5">
    <source>
        <dbReference type="PROSITE" id="PS50801"/>
    </source>
</evidence>
<dbReference type="PANTHER" id="PTHR33495:SF9">
    <property type="entry name" value="ANTI-SIGMA-B FACTOR ANTAGONIST"/>
    <property type="match status" value="1"/>
</dbReference>
<evidence type="ECO:0000256" key="4">
    <source>
        <dbReference type="RuleBase" id="RU003749"/>
    </source>
</evidence>
<dbReference type="Pfam" id="PF01740">
    <property type="entry name" value="STAS"/>
    <property type="match status" value="1"/>
</dbReference>
<keyword evidence="2" id="KW-0597">Phosphoprotein</keyword>
<dbReference type="InterPro" id="IPR003658">
    <property type="entry name" value="Anti-sigma_ant"/>
</dbReference>
<dbReference type="EMBL" id="QFVR01000014">
    <property type="protein sequence ID" value="PWI24960.1"/>
    <property type="molecule type" value="Genomic_DNA"/>
</dbReference>
<comment type="similarity">
    <text evidence="1 4">Belongs to the anti-sigma-factor antagonist family.</text>
</comment>
<dbReference type="Gene3D" id="3.30.750.24">
    <property type="entry name" value="STAS domain"/>
    <property type="match status" value="1"/>
</dbReference>
<dbReference type="InterPro" id="IPR036513">
    <property type="entry name" value="STAS_dom_sf"/>
</dbReference>
<feature type="domain" description="STAS" evidence="5">
    <location>
        <begin position="3"/>
        <end position="113"/>
    </location>
</feature>
<dbReference type="NCBIfam" id="TIGR00377">
    <property type="entry name" value="ant_ant_sig"/>
    <property type="match status" value="1"/>
</dbReference>
<accession>A0A2U3AK94</accession>
<evidence type="ECO:0000256" key="3">
    <source>
        <dbReference type="ARBA" id="ARBA00024670"/>
    </source>
</evidence>
<evidence type="ECO:0000313" key="7">
    <source>
        <dbReference type="Proteomes" id="UP000245938"/>
    </source>
</evidence>
<comment type="function">
    <text evidence="3">Positive regulator of sigma-B activity. Non-phosphorylated RsbV binds to RsbW, preventing its association with sigma-B. When phosphorylated, releases RsbW, which is then free to complex with and inactivate sigma-B.</text>
</comment>
<dbReference type="AlphaFoldDB" id="A0A2U3AK94"/>
<dbReference type="InterPro" id="IPR002645">
    <property type="entry name" value="STAS_dom"/>
</dbReference>
<evidence type="ECO:0000256" key="2">
    <source>
        <dbReference type="ARBA" id="ARBA00022553"/>
    </source>
</evidence>
<dbReference type="RefSeq" id="WP_109306503.1">
    <property type="nucleotide sequence ID" value="NZ_BJUF01000005.1"/>
</dbReference>